<organism evidence="1">
    <name type="scientific">viral metagenome</name>
    <dbReference type="NCBI Taxonomy" id="1070528"/>
    <lineage>
        <taxon>unclassified sequences</taxon>
        <taxon>metagenomes</taxon>
        <taxon>organismal metagenomes</taxon>
    </lineage>
</organism>
<proteinExistence type="predicted"/>
<dbReference type="AlphaFoldDB" id="A0A6C0H312"/>
<evidence type="ECO:0000313" key="1">
    <source>
        <dbReference type="EMBL" id="QHT74433.1"/>
    </source>
</evidence>
<name>A0A6C0H312_9ZZZZ</name>
<accession>A0A6C0H312</accession>
<sequence>MAKSFNIVRKRIHQSGDKKITINLDNDLSKNHNLIKKVLCIFIDKCGVPISLPENTSVTFHTLLELHAGHHFHNYNYHLGKKKHYFTEKKHEEEGLQRNDFVWILDFGWTMHDDNMRDSSNHMEFTYHFTEHKEMEMIMLVIYEDDDHAKFEFGWLQDKLIAIRNNPVCSQTYIDATIFTNLLHNT</sequence>
<reference evidence="1" key="1">
    <citation type="journal article" date="2020" name="Nature">
        <title>Giant virus diversity and host interactions through global metagenomics.</title>
        <authorList>
            <person name="Schulz F."/>
            <person name="Roux S."/>
            <person name="Paez-Espino D."/>
            <person name="Jungbluth S."/>
            <person name="Walsh D.A."/>
            <person name="Denef V.J."/>
            <person name="McMahon K.D."/>
            <person name="Konstantinidis K.T."/>
            <person name="Eloe-Fadrosh E.A."/>
            <person name="Kyrpides N.C."/>
            <person name="Woyke T."/>
        </authorList>
    </citation>
    <scope>NUCLEOTIDE SEQUENCE</scope>
    <source>
        <strain evidence="1">GVMAG-M-3300023179-59</strain>
    </source>
</reference>
<dbReference type="EMBL" id="MN739850">
    <property type="protein sequence ID" value="QHT74433.1"/>
    <property type="molecule type" value="Genomic_DNA"/>
</dbReference>
<protein>
    <submittedName>
        <fullName evidence="1">Uncharacterized protein</fullName>
    </submittedName>
</protein>